<dbReference type="CDD" id="cd03586">
    <property type="entry name" value="PolY_Pol_IV_kappa"/>
    <property type="match status" value="1"/>
</dbReference>
<dbReference type="FunFam" id="3.30.70.270:FF:000151">
    <property type="entry name" value="Polymerase (DNA directed) kappa"/>
    <property type="match status" value="1"/>
</dbReference>
<keyword evidence="6" id="KW-0515">Mutator protein</keyword>
<keyword evidence="7" id="KW-0808">Transferase</keyword>
<protein>
    <recommendedName>
        <fullName evidence="5">DNA polymerase kappa</fullName>
        <ecNumber evidence="4">2.7.7.7</ecNumber>
    </recommendedName>
</protein>
<dbReference type="InterPro" id="IPR043128">
    <property type="entry name" value="Rev_trsase/Diguanyl_cyclase"/>
</dbReference>
<keyword evidence="15" id="KW-0239">DNA-directed DNA polymerase</keyword>
<evidence type="ECO:0000256" key="7">
    <source>
        <dbReference type="ARBA" id="ARBA00022679"/>
    </source>
</evidence>
<dbReference type="GO" id="GO:0006260">
    <property type="term" value="P:DNA replication"/>
    <property type="evidence" value="ECO:0007669"/>
    <property type="project" value="UniProtKB-KW"/>
</dbReference>
<dbReference type="FunFam" id="1.10.150.810:FF:000001">
    <property type="entry name" value="DNA polymerase kappa"/>
    <property type="match status" value="1"/>
</dbReference>
<evidence type="ECO:0000256" key="4">
    <source>
        <dbReference type="ARBA" id="ARBA00012417"/>
    </source>
</evidence>
<dbReference type="HAMAP" id="MF_01113">
    <property type="entry name" value="DNApol_IV"/>
    <property type="match status" value="1"/>
</dbReference>
<dbReference type="PIRSF" id="PIRSF036603">
    <property type="entry name" value="DPol_eta"/>
    <property type="match status" value="1"/>
</dbReference>
<organism evidence="22 23">
    <name type="scientific">Paralvinella palmiformis</name>
    <dbReference type="NCBI Taxonomy" id="53620"/>
    <lineage>
        <taxon>Eukaryota</taxon>
        <taxon>Metazoa</taxon>
        <taxon>Spiralia</taxon>
        <taxon>Lophotrochozoa</taxon>
        <taxon>Annelida</taxon>
        <taxon>Polychaeta</taxon>
        <taxon>Sedentaria</taxon>
        <taxon>Canalipalpata</taxon>
        <taxon>Terebellida</taxon>
        <taxon>Terebelliformia</taxon>
        <taxon>Alvinellidae</taxon>
        <taxon>Paralvinella</taxon>
    </lineage>
</organism>
<keyword evidence="13" id="KW-0862">Zinc</keyword>
<keyword evidence="8" id="KW-0548">Nucleotidyltransferase</keyword>
<evidence type="ECO:0000256" key="19">
    <source>
        <dbReference type="ARBA" id="ARBA00049244"/>
    </source>
</evidence>
<keyword evidence="10" id="KW-0479">Metal-binding</keyword>
<dbReference type="Gene3D" id="3.30.160.60">
    <property type="entry name" value="Classic Zinc Finger"/>
    <property type="match status" value="1"/>
</dbReference>
<comment type="cofactor">
    <cofactor evidence="1">
        <name>Mg(2+)</name>
        <dbReference type="ChEBI" id="CHEBI:18420"/>
    </cofactor>
</comment>
<evidence type="ECO:0000256" key="8">
    <source>
        <dbReference type="ARBA" id="ARBA00022695"/>
    </source>
</evidence>
<dbReference type="InterPro" id="IPR006642">
    <property type="entry name" value="Rad18_UBZ4"/>
</dbReference>
<comment type="catalytic activity">
    <reaction evidence="19">
        <text>DNA(n) + a 2'-deoxyribonucleoside 5'-triphosphate = DNA(n+1) + diphosphate</text>
        <dbReference type="Rhea" id="RHEA:22508"/>
        <dbReference type="Rhea" id="RHEA-COMP:17339"/>
        <dbReference type="Rhea" id="RHEA-COMP:17340"/>
        <dbReference type="ChEBI" id="CHEBI:33019"/>
        <dbReference type="ChEBI" id="CHEBI:61560"/>
        <dbReference type="ChEBI" id="CHEBI:173112"/>
        <dbReference type="EC" id="2.7.7.7"/>
    </reaction>
</comment>
<evidence type="ECO:0000256" key="2">
    <source>
        <dbReference type="ARBA" id="ARBA00004123"/>
    </source>
</evidence>
<dbReference type="Gene3D" id="3.30.1490.100">
    <property type="entry name" value="DNA polymerase, Y-family, little finger domain"/>
    <property type="match status" value="1"/>
</dbReference>
<proteinExistence type="inferred from homology"/>
<dbReference type="InterPro" id="IPR022880">
    <property type="entry name" value="DNApol_IV"/>
</dbReference>
<evidence type="ECO:0000256" key="13">
    <source>
        <dbReference type="ARBA" id="ARBA00022833"/>
    </source>
</evidence>
<keyword evidence="16" id="KW-0238">DNA-binding</keyword>
<evidence type="ECO:0000256" key="18">
    <source>
        <dbReference type="ARBA" id="ARBA00023242"/>
    </source>
</evidence>
<keyword evidence="12" id="KW-0863">Zinc-finger</keyword>
<dbReference type="GO" id="GO:0042276">
    <property type="term" value="P:error-prone translesion synthesis"/>
    <property type="evidence" value="ECO:0007669"/>
    <property type="project" value="TreeGrafter"/>
</dbReference>
<evidence type="ECO:0000256" key="3">
    <source>
        <dbReference type="ARBA" id="ARBA00010945"/>
    </source>
</evidence>
<evidence type="ECO:0000313" key="23">
    <source>
        <dbReference type="Proteomes" id="UP001208570"/>
    </source>
</evidence>
<dbReference type="GO" id="GO:0008270">
    <property type="term" value="F:zinc ion binding"/>
    <property type="evidence" value="ECO:0007669"/>
    <property type="project" value="UniProtKB-KW"/>
</dbReference>
<dbReference type="InterPro" id="IPR043502">
    <property type="entry name" value="DNA/RNA_pol_sf"/>
</dbReference>
<feature type="region of interest" description="Disordered" evidence="20">
    <location>
        <begin position="1"/>
        <end position="50"/>
    </location>
</feature>
<evidence type="ECO:0000256" key="11">
    <source>
        <dbReference type="ARBA" id="ARBA00022763"/>
    </source>
</evidence>
<reference evidence="22" key="1">
    <citation type="journal article" date="2023" name="Mol. Biol. Evol.">
        <title>Third-Generation Sequencing Reveals the Adaptive Role of the Epigenome in Three Deep-Sea Polychaetes.</title>
        <authorList>
            <person name="Perez M."/>
            <person name="Aroh O."/>
            <person name="Sun Y."/>
            <person name="Lan Y."/>
            <person name="Juniper S.K."/>
            <person name="Young C.R."/>
            <person name="Angers B."/>
            <person name="Qian P.Y."/>
        </authorList>
    </citation>
    <scope>NUCLEOTIDE SEQUENCE</scope>
    <source>
        <strain evidence="22">P08H-3</strain>
    </source>
</reference>
<dbReference type="AlphaFoldDB" id="A0AAD9JER5"/>
<evidence type="ECO:0000313" key="22">
    <source>
        <dbReference type="EMBL" id="KAK2151273.1"/>
    </source>
</evidence>
<feature type="domain" description="UmuC" evidence="21">
    <location>
        <begin position="103"/>
        <end position="357"/>
    </location>
</feature>
<evidence type="ECO:0000256" key="20">
    <source>
        <dbReference type="SAM" id="MobiDB-lite"/>
    </source>
</evidence>
<dbReference type="Pfam" id="PF11799">
    <property type="entry name" value="IMS_C"/>
    <property type="match status" value="1"/>
</dbReference>
<feature type="region of interest" description="Disordered" evidence="20">
    <location>
        <begin position="887"/>
        <end position="906"/>
    </location>
</feature>
<dbReference type="InterPro" id="IPR001126">
    <property type="entry name" value="UmuC"/>
</dbReference>
<keyword evidence="14" id="KW-0460">Magnesium</keyword>
<evidence type="ECO:0000259" key="21">
    <source>
        <dbReference type="PROSITE" id="PS50173"/>
    </source>
</evidence>
<dbReference type="PROSITE" id="PS50173">
    <property type="entry name" value="UMUC"/>
    <property type="match status" value="1"/>
</dbReference>
<evidence type="ECO:0000256" key="9">
    <source>
        <dbReference type="ARBA" id="ARBA00022705"/>
    </source>
</evidence>
<comment type="subcellular location">
    <subcellularLocation>
        <location evidence="2">Nucleus</location>
    </subcellularLocation>
</comment>
<dbReference type="InterPro" id="IPR050116">
    <property type="entry name" value="DNA_polymerase-Y"/>
</dbReference>
<keyword evidence="9" id="KW-0235">DNA replication</keyword>
<comment type="caution">
    <text evidence="22">The sequence shown here is derived from an EMBL/GenBank/DDBJ whole genome shotgun (WGS) entry which is preliminary data.</text>
</comment>
<dbReference type="GO" id="GO:0003684">
    <property type="term" value="F:damaged DNA binding"/>
    <property type="evidence" value="ECO:0007669"/>
    <property type="project" value="InterPro"/>
</dbReference>
<dbReference type="Gene3D" id="1.10.150.810">
    <property type="match status" value="2"/>
</dbReference>
<evidence type="ECO:0000256" key="17">
    <source>
        <dbReference type="ARBA" id="ARBA00023204"/>
    </source>
</evidence>
<dbReference type="InterPro" id="IPR017961">
    <property type="entry name" value="DNA_pol_Y-fam_little_finger"/>
</dbReference>
<evidence type="ECO:0000256" key="16">
    <source>
        <dbReference type="ARBA" id="ARBA00023125"/>
    </source>
</evidence>
<dbReference type="GO" id="GO:0003887">
    <property type="term" value="F:DNA-directed DNA polymerase activity"/>
    <property type="evidence" value="ECO:0007669"/>
    <property type="project" value="UniProtKB-KW"/>
</dbReference>
<dbReference type="FunFam" id="3.40.1170.60:FF:000002">
    <property type="entry name" value="Polymerase (DNA directed) kappa"/>
    <property type="match status" value="1"/>
</dbReference>
<evidence type="ECO:0000256" key="15">
    <source>
        <dbReference type="ARBA" id="ARBA00022932"/>
    </source>
</evidence>
<gene>
    <name evidence="22" type="ORF">LSH36_368g00004</name>
</gene>
<evidence type="ECO:0000256" key="14">
    <source>
        <dbReference type="ARBA" id="ARBA00022842"/>
    </source>
</evidence>
<dbReference type="InterPro" id="IPR036775">
    <property type="entry name" value="DNA_pol_Y-fam_lit_finger_sf"/>
</dbReference>
<dbReference type="Proteomes" id="UP001208570">
    <property type="component" value="Unassembled WGS sequence"/>
</dbReference>
<dbReference type="PANTHER" id="PTHR11076">
    <property type="entry name" value="DNA REPAIR POLYMERASE UMUC / TRANSFERASE FAMILY MEMBER"/>
    <property type="match status" value="1"/>
</dbReference>
<keyword evidence="23" id="KW-1185">Reference proteome</keyword>
<dbReference type="Gene3D" id="3.40.1170.60">
    <property type="match status" value="1"/>
</dbReference>
<evidence type="ECO:0000256" key="5">
    <source>
        <dbReference type="ARBA" id="ARBA00016178"/>
    </source>
</evidence>
<feature type="region of interest" description="Disordered" evidence="20">
    <location>
        <begin position="949"/>
        <end position="977"/>
    </location>
</feature>
<evidence type="ECO:0000256" key="6">
    <source>
        <dbReference type="ARBA" id="ARBA00022457"/>
    </source>
</evidence>
<dbReference type="FunFam" id="3.30.1490.100:FF:000004">
    <property type="entry name" value="DNA polymerase IV"/>
    <property type="match status" value="1"/>
</dbReference>
<dbReference type="Gene3D" id="3.30.70.270">
    <property type="match status" value="1"/>
</dbReference>
<dbReference type="EC" id="2.7.7.7" evidence="4"/>
<dbReference type="GO" id="GO:0005634">
    <property type="term" value="C:nucleus"/>
    <property type="evidence" value="ECO:0007669"/>
    <property type="project" value="UniProtKB-SubCell"/>
</dbReference>
<dbReference type="PANTHER" id="PTHR11076:SF33">
    <property type="entry name" value="DNA POLYMERASE KAPPA"/>
    <property type="match status" value="1"/>
</dbReference>
<dbReference type="EMBL" id="JAODUP010000368">
    <property type="protein sequence ID" value="KAK2151273.1"/>
    <property type="molecule type" value="Genomic_DNA"/>
</dbReference>
<evidence type="ECO:0000256" key="1">
    <source>
        <dbReference type="ARBA" id="ARBA00001946"/>
    </source>
</evidence>
<name>A0AAD9JER5_9ANNE</name>
<feature type="compositionally biased region" description="Acidic residues" evidence="20">
    <location>
        <begin position="1"/>
        <end position="10"/>
    </location>
</feature>
<dbReference type="SUPFAM" id="SSF56672">
    <property type="entry name" value="DNA/RNA polymerases"/>
    <property type="match status" value="1"/>
</dbReference>
<keyword evidence="17" id="KW-0234">DNA repair</keyword>
<accession>A0AAD9JER5</accession>
<evidence type="ECO:0000256" key="10">
    <source>
        <dbReference type="ARBA" id="ARBA00022723"/>
    </source>
</evidence>
<keyword evidence="18" id="KW-0539">Nucleus</keyword>
<comment type="similarity">
    <text evidence="3">Belongs to the DNA polymerase type-Y family.</text>
</comment>
<dbReference type="GO" id="GO:0006281">
    <property type="term" value="P:DNA repair"/>
    <property type="evidence" value="ECO:0007669"/>
    <property type="project" value="UniProtKB-KW"/>
</dbReference>
<keyword evidence="11" id="KW-0227">DNA damage</keyword>
<dbReference type="Pfam" id="PF00817">
    <property type="entry name" value="IMS"/>
    <property type="match status" value="1"/>
</dbReference>
<dbReference type="SUPFAM" id="SSF100879">
    <property type="entry name" value="Lesion bypass DNA polymerase (Y-family), little finger domain"/>
    <property type="match status" value="1"/>
</dbReference>
<sequence length="993" mass="111529">MDSPEEDSDQDWSQAWDKDLLTESEVSRNGPTVVDQHISGPSQQNGSRYFENEVKKEEQVNRKIEEQMRKIPKLTEATIQQGVVIADKLLADLESSRDLSRTIVHIDMDAFFAAVEMRENPKLKNIPMAVGGNDMLSTSNYLARRFGVRAAMPGFIAKKLCPGLVIVPASYDKYQAVSKDVRAILSQYDPNMCPMSLDEAYLDITEHLEKRKQFTEEQRTYRRTLTEEEVCTCGADDVGKIPASQMDETTECENISFDSEDREIVTIRCATCSKQKCLGDEVTTFGISAEEAVREMRFRIHTATMITASAGIAPNMLLAKVCSDKNKPNGQFVIPSTRQAIFEFVRDLPIRKVFGIGKVSEKMLTAVGVTTCTDLYNKRGLLYHLYSTISFNYFMRVCIGIGSTRVERDYERKSIGVERTFSEISKPAELYKKCYELSEALTEDLSKEQMLGKTVTLKLKLSNFEMRTRSHTQIQYISDMESIYDAAKAILRQEIQGASPAPLKLRLMGVRMTNLISEGEVTKQKTISGLFKKITTKTQSDVDHSLPVISQLESVNSGHIPEQSNDNERFSVTIDNCHRDQFKTVESSMDIDPRKNFCTPAREPNNEGNVIPGSSPKIVEQFDTVYSTDNSLPECFGEKNGQQLECRSVSMASDDGLEANLGRDDTNKESRSSLFGYVSHVKTDQDQLNKSVFWKDCMTDSQLGGHCVPKLNDVMEGVFCGKERGDTECSENDKSDTELDEHQDYTASVEKSFQITKERNVNNSSPIGSRFLKPDVTKSEQVSQSRDLCDMDSMCVDKVKGLAESCETYCCTQVEDCQKYECPVCCKNLYFRNLNLFTEHIDECLARKCVTDEDRALKLESPNNQKILNSGSGLDKHGSVRANDVSEKYAQQHAEESELSAPSTSTNSQDILICPVCNAPQRKSNMVLFNQHVDACLNRQTIKEIVQEDRPTGKRLSSGHGIQTPSKKQKTVHKASSNTLSNMTILGFFKGKN</sequence>
<dbReference type="SMART" id="SM00734">
    <property type="entry name" value="ZnF_Rad18"/>
    <property type="match status" value="2"/>
</dbReference>
<evidence type="ECO:0000256" key="12">
    <source>
        <dbReference type="ARBA" id="ARBA00022771"/>
    </source>
</evidence>